<gene>
    <name evidence="6" type="ORF">ARTSIC4J27_3198</name>
</gene>
<feature type="compositionally biased region" description="Basic residues" evidence="4">
    <location>
        <begin position="242"/>
        <end position="251"/>
    </location>
</feature>
<keyword evidence="1" id="KW-0805">Transcription regulation</keyword>
<proteinExistence type="predicted"/>
<dbReference type="InterPro" id="IPR036388">
    <property type="entry name" value="WH-like_DNA-bd_sf"/>
</dbReference>
<dbReference type="Pfam" id="PF00392">
    <property type="entry name" value="GntR"/>
    <property type="match status" value="1"/>
</dbReference>
<evidence type="ECO:0000256" key="2">
    <source>
        <dbReference type="ARBA" id="ARBA00023125"/>
    </source>
</evidence>
<keyword evidence="7" id="KW-1185">Reference proteome</keyword>
<dbReference type="Gene3D" id="1.20.120.530">
    <property type="entry name" value="GntR ligand-binding domain-like"/>
    <property type="match status" value="1"/>
</dbReference>
<evidence type="ECO:0000256" key="1">
    <source>
        <dbReference type="ARBA" id="ARBA00023015"/>
    </source>
</evidence>
<evidence type="ECO:0000313" key="7">
    <source>
        <dbReference type="Proteomes" id="UP000035722"/>
    </source>
</evidence>
<dbReference type="InterPro" id="IPR008920">
    <property type="entry name" value="TF_FadR/GntR_C"/>
</dbReference>
<accession>A0A024H5D0</accession>
<dbReference type="GO" id="GO:0003677">
    <property type="term" value="F:DNA binding"/>
    <property type="evidence" value="ECO:0007669"/>
    <property type="project" value="UniProtKB-KW"/>
</dbReference>
<keyword evidence="3" id="KW-0804">Transcription</keyword>
<dbReference type="Proteomes" id="UP000035722">
    <property type="component" value="Unassembled WGS sequence"/>
</dbReference>
<dbReference type="AlphaFoldDB" id="A0A024H5D0"/>
<dbReference type="InterPro" id="IPR036390">
    <property type="entry name" value="WH_DNA-bd_sf"/>
</dbReference>
<dbReference type="GO" id="GO:0003700">
    <property type="term" value="F:DNA-binding transcription factor activity"/>
    <property type="evidence" value="ECO:0007669"/>
    <property type="project" value="InterPro"/>
</dbReference>
<dbReference type="PROSITE" id="PS50949">
    <property type="entry name" value="HTH_GNTR"/>
    <property type="match status" value="1"/>
</dbReference>
<dbReference type="SUPFAM" id="SSF46785">
    <property type="entry name" value="Winged helix' DNA-binding domain"/>
    <property type="match status" value="1"/>
</dbReference>
<dbReference type="SMART" id="SM00895">
    <property type="entry name" value="FCD"/>
    <property type="match status" value="1"/>
</dbReference>
<organism evidence="6 7">
    <name type="scientific">Pseudarthrobacter siccitolerans</name>
    <dbReference type="NCBI Taxonomy" id="861266"/>
    <lineage>
        <taxon>Bacteria</taxon>
        <taxon>Bacillati</taxon>
        <taxon>Actinomycetota</taxon>
        <taxon>Actinomycetes</taxon>
        <taxon>Micrococcales</taxon>
        <taxon>Micrococcaceae</taxon>
        <taxon>Pseudarthrobacter</taxon>
    </lineage>
</organism>
<evidence type="ECO:0000259" key="5">
    <source>
        <dbReference type="PROSITE" id="PS50949"/>
    </source>
</evidence>
<dbReference type="PANTHER" id="PTHR43537">
    <property type="entry name" value="TRANSCRIPTIONAL REGULATOR, GNTR FAMILY"/>
    <property type="match status" value="1"/>
</dbReference>
<evidence type="ECO:0000256" key="3">
    <source>
        <dbReference type="ARBA" id="ARBA00023163"/>
    </source>
</evidence>
<dbReference type="Pfam" id="PF07729">
    <property type="entry name" value="FCD"/>
    <property type="match status" value="1"/>
</dbReference>
<dbReference type="SMART" id="SM00345">
    <property type="entry name" value="HTH_GNTR"/>
    <property type="match status" value="1"/>
</dbReference>
<name>A0A024H5D0_9MICC</name>
<dbReference type="EMBL" id="CAQI01000048">
    <property type="protein sequence ID" value="CCQ47218.1"/>
    <property type="molecule type" value="Genomic_DNA"/>
</dbReference>
<protein>
    <submittedName>
        <fullName evidence="6">Bacterial regulatory s, gntR family protein</fullName>
    </submittedName>
</protein>
<dbReference type="PRINTS" id="PR00035">
    <property type="entry name" value="HTHGNTR"/>
</dbReference>
<keyword evidence="2" id="KW-0238">DNA-binding</keyword>
<sequence length="251" mass="27681">MLGIPKRIFYAERRGGAMANPEASEVGTGLSEQVAEALRERIISGRLPGGSKLNERELSAELQVSRIPLREALPLLEAEGFIHSEARRGSFVHTFTLRDAVEVFDLRLRLEPFAAQCAALRVAGGASPEDLLASLEYARTGIPGEQASGRNSDLHEDIVRLADHDLLRRLSSLLNGRVRWLFRLTPERDTPGMWEEHAELVHAIAEGRPALAEALASAHVERGRHASLPHLSERLPSEPVPRRGRKTRSPA</sequence>
<feature type="domain" description="HTH gntR-type" evidence="5">
    <location>
        <begin position="28"/>
        <end position="95"/>
    </location>
</feature>
<dbReference type="InterPro" id="IPR000524">
    <property type="entry name" value="Tscrpt_reg_HTH_GntR"/>
</dbReference>
<dbReference type="CDD" id="cd07377">
    <property type="entry name" value="WHTH_GntR"/>
    <property type="match status" value="1"/>
</dbReference>
<dbReference type="InterPro" id="IPR011711">
    <property type="entry name" value="GntR_C"/>
</dbReference>
<dbReference type="Gene3D" id="1.10.10.10">
    <property type="entry name" value="Winged helix-like DNA-binding domain superfamily/Winged helix DNA-binding domain"/>
    <property type="match status" value="1"/>
</dbReference>
<evidence type="ECO:0000256" key="4">
    <source>
        <dbReference type="SAM" id="MobiDB-lite"/>
    </source>
</evidence>
<reference evidence="7" key="1">
    <citation type="journal article" date="2014" name="Genome Announc.">
        <title>Genome Sequence of Arthrobacter siccitolerans 4J27, a Xeroprotectant-Producing Desiccation-Tolerant Microorganism.</title>
        <authorList>
            <person name="Manzanera M."/>
            <person name="Santa-Cruz-Calvo L."/>
            <person name="Vilchez J.I."/>
            <person name="Garcia-Fontana C."/>
            <person name="Silva-Castro G.A."/>
            <person name="Calvo C."/>
            <person name="Gonzalez-Lopez J."/>
        </authorList>
    </citation>
    <scope>NUCLEOTIDE SEQUENCE [LARGE SCALE GENOMIC DNA]</scope>
    <source>
        <strain evidence="7">4J27</strain>
    </source>
</reference>
<feature type="region of interest" description="Disordered" evidence="4">
    <location>
        <begin position="226"/>
        <end position="251"/>
    </location>
</feature>
<dbReference type="PANTHER" id="PTHR43537:SF5">
    <property type="entry name" value="UXU OPERON TRANSCRIPTIONAL REGULATOR"/>
    <property type="match status" value="1"/>
</dbReference>
<dbReference type="SUPFAM" id="SSF48008">
    <property type="entry name" value="GntR ligand-binding domain-like"/>
    <property type="match status" value="1"/>
</dbReference>
<comment type="caution">
    <text evidence="6">The sequence shown here is derived from an EMBL/GenBank/DDBJ whole genome shotgun (WGS) entry which is preliminary data.</text>
</comment>
<dbReference type="STRING" id="861266.ARTSIC4J27_3198"/>
<evidence type="ECO:0000313" key="6">
    <source>
        <dbReference type="EMBL" id="CCQ47218.1"/>
    </source>
</evidence>